<dbReference type="InterPro" id="IPR038665">
    <property type="entry name" value="Voltage-dep_anion_channel_sf"/>
</dbReference>
<feature type="transmembrane region" description="Helical" evidence="8">
    <location>
        <begin position="118"/>
        <end position="136"/>
    </location>
</feature>
<comment type="caution">
    <text evidence="9">The sequence shown here is derived from an EMBL/GenBank/DDBJ whole genome shotgun (WGS) entry which is preliminary data.</text>
</comment>
<evidence type="ECO:0000256" key="3">
    <source>
        <dbReference type="ARBA" id="ARBA00022448"/>
    </source>
</evidence>
<dbReference type="EMBL" id="BAABLK010000009">
    <property type="protein sequence ID" value="GAA5226001.1"/>
    <property type="molecule type" value="Genomic_DNA"/>
</dbReference>
<evidence type="ECO:0000313" key="10">
    <source>
        <dbReference type="Proteomes" id="UP001501257"/>
    </source>
</evidence>
<keyword evidence="6 8" id="KW-1133">Transmembrane helix</keyword>
<name>A0ABP9THZ8_9MICC</name>
<feature type="transmembrane region" description="Helical" evidence="8">
    <location>
        <begin position="49"/>
        <end position="68"/>
    </location>
</feature>
<evidence type="ECO:0000256" key="5">
    <source>
        <dbReference type="ARBA" id="ARBA00022692"/>
    </source>
</evidence>
<proteinExistence type="inferred from homology"/>
<dbReference type="Pfam" id="PF03595">
    <property type="entry name" value="SLAC1"/>
    <property type="match status" value="1"/>
</dbReference>
<keyword evidence="7 8" id="KW-0472">Membrane</keyword>
<dbReference type="InterPro" id="IPR004695">
    <property type="entry name" value="SLAC1/Mae1/Ssu1/TehA"/>
</dbReference>
<dbReference type="CDD" id="cd09320">
    <property type="entry name" value="TDT_like_2"/>
    <property type="match status" value="1"/>
</dbReference>
<keyword evidence="10" id="KW-1185">Reference proteome</keyword>
<protein>
    <submittedName>
        <fullName evidence="9">TDT family transporter</fullName>
    </submittedName>
</protein>
<keyword evidence="4" id="KW-1003">Cell membrane</keyword>
<feature type="transmembrane region" description="Helical" evidence="8">
    <location>
        <begin position="253"/>
        <end position="276"/>
    </location>
</feature>
<evidence type="ECO:0000256" key="8">
    <source>
        <dbReference type="SAM" id="Phobius"/>
    </source>
</evidence>
<keyword evidence="5 8" id="KW-0812">Transmembrane</keyword>
<feature type="transmembrane region" description="Helical" evidence="8">
    <location>
        <begin position="328"/>
        <end position="348"/>
    </location>
</feature>
<feature type="transmembrane region" description="Helical" evidence="8">
    <location>
        <begin position="296"/>
        <end position="316"/>
    </location>
</feature>
<keyword evidence="3" id="KW-0813">Transport</keyword>
<dbReference type="Gene3D" id="1.50.10.150">
    <property type="entry name" value="Voltage-dependent anion channel"/>
    <property type="match status" value="1"/>
</dbReference>
<feature type="transmembrane region" description="Helical" evidence="8">
    <location>
        <begin position="74"/>
        <end position="97"/>
    </location>
</feature>
<gene>
    <name evidence="9" type="ORF">GCM10025778_05310</name>
</gene>
<reference evidence="10" key="1">
    <citation type="journal article" date="2019" name="Int. J. Syst. Evol. Microbiol.">
        <title>The Global Catalogue of Microorganisms (GCM) 10K type strain sequencing project: providing services to taxonomists for standard genome sequencing and annotation.</title>
        <authorList>
            <consortium name="The Broad Institute Genomics Platform"/>
            <consortium name="The Broad Institute Genome Sequencing Center for Infectious Disease"/>
            <person name="Wu L."/>
            <person name="Ma J."/>
        </authorList>
    </citation>
    <scope>NUCLEOTIDE SEQUENCE [LARGE SCALE GENOMIC DNA]</scope>
    <source>
        <strain evidence="10">JCM 18952</strain>
    </source>
</reference>
<evidence type="ECO:0000313" key="9">
    <source>
        <dbReference type="EMBL" id="GAA5226001.1"/>
    </source>
</evidence>
<feature type="transmembrane region" description="Helical" evidence="8">
    <location>
        <begin position="185"/>
        <end position="205"/>
    </location>
</feature>
<sequence>MTQTIEAEMQEAPTESTARTAARRGIPKGWFLRTLDKPSDLFAHLTPNWFASIMGTGILANASALLPLQVPGLHVMATIVWAAASLLLLLLSSATVVHWTRHRSTAESHHSHPVMAHFYGAPPMALLTVAAGSILLGKDLIGESAALVLGTVLWFIGTALGLFSAVLVPYLTFTHHNVSDTSACGGWLMPVVPPMVSAATGALLLPYTPAGELRLTLMLACYAMLGLSFFASLIVITLIWLRLARHKPGPVGMVPTLWIVLGPLGQSITAACLLGANAHLVVPAPWSTALELSALLFGIPVLGFALLWVGLAAAITLRTARGHLPFSLTWWSFTFSIGTCATGTSLLAVGTGALALHIMAVAFFVGLVLVWATVAWRTFHGSMLHGQLFLPVQQPDIRA</sequence>
<dbReference type="PANTHER" id="PTHR31686">
    <property type="match status" value="1"/>
</dbReference>
<feature type="transmembrane region" description="Helical" evidence="8">
    <location>
        <begin position="148"/>
        <end position="173"/>
    </location>
</feature>
<organism evidence="9 10">
    <name type="scientific">Paeniglutamicibacter antarcticus</name>
    <dbReference type="NCBI Taxonomy" id="494023"/>
    <lineage>
        <taxon>Bacteria</taxon>
        <taxon>Bacillati</taxon>
        <taxon>Actinomycetota</taxon>
        <taxon>Actinomycetes</taxon>
        <taxon>Micrococcales</taxon>
        <taxon>Micrococcaceae</taxon>
        <taxon>Paeniglutamicibacter</taxon>
    </lineage>
</organism>
<evidence type="ECO:0000256" key="6">
    <source>
        <dbReference type="ARBA" id="ARBA00022989"/>
    </source>
</evidence>
<dbReference type="PANTHER" id="PTHR31686:SF1">
    <property type="entry name" value="SULFITE EFFLUX PUMP SSU1"/>
    <property type="match status" value="1"/>
</dbReference>
<evidence type="ECO:0000256" key="7">
    <source>
        <dbReference type="ARBA" id="ARBA00023136"/>
    </source>
</evidence>
<evidence type="ECO:0000256" key="4">
    <source>
        <dbReference type="ARBA" id="ARBA00022475"/>
    </source>
</evidence>
<feature type="transmembrane region" description="Helical" evidence="8">
    <location>
        <begin position="354"/>
        <end position="376"/>
    </location>
</feature>
<comment type="similarity">
    <text evidence="2">Belongs to the tellurite-resistance/dicarboxylate transporter (TDT) family.</text>
</comment>
<dbReference type="InterPro" id="IPR051629">
    <property type="entry name" value="Sulfite_efflux_TDT"/>
</dbReference>
<evidence type="ECO:0000256" key="2">
    <source>
        <dbReference type="ARBA" id="ARBA00008566"/>
    </source>
</evidence>
<dbReference type="Proteomes" id="UP001501257">
    <property type="component" value="Unassembled WGS sequence"/>
</dbReference>
<accession>A0ABP9THZ8</accession>
<dbReference type="RefSeq" id="WP_345466278.1">
    <property type="nucleotide sequence ID" value="NZ_BAABLK010000009.1"/>
</dbReference>
<evidence type="ECO:0000256" key="1">
    <source>
        <dbReference type="ARBA" id="ARBA00004651"/>
    </source>
</evidence>
<feature type="transmembrane region" description="Helical" evidence="8">
    <location>
        <begin position="217"/>
        <end position="241"/>
    </location>
</feature>
<comment type="subcellular location">
    <subcellularLocation>
        <location evidence="1">Cell membrane</location>
        <topology evidence="1">Multi-pass membrane protein</topology>
    </subcellularLocation>
</comment>